<gene>
    <name evidence="1" type="ORF">QWU01_06315</name>
</gene>
<name>A0AAW9C2T4_KLUCR</name>
<protein>
    <submittedName>
        <fullName evidence="1">Uncharacterized protein</fullName>
    </submittedName>
</protein>
<comment type="caution">
    <text evidence="1">The sequence shown here is derived from an EMBL/GenBank/DDBJ whole genome shotgun (WGS) entry which is preliminary data.</text>
</comment>
<dbReference type="Proteomes" id="UP001276300">
    <property type="component" value="Unassembled WGS sequence"/>
</dbReference>
<organism evidence="1 2">
    <name type="scientific">Kluyvera cryocrescens</name>
    <name type="common">Kluyvera citrophila</name>
    <dbReference type="NCBI Taxonomy" id="580"/>
    <lineage>
        <taxon>Bacteria</taxon>
        <taxon>Pseudomonadati</taxon>
        <taxon>Pseudomonadota</taxon>
        <taxon>Gammaproteobacteria</taxon>
        <taxon>Enterobacterales</taxon>
        <taxon>Enterobacteriaceae</taxon>
        <taxon>Kluyvera</taxon>
    </lineage>
</organism>
<proteinExistence type="predicted"/>
<dbReference type="AlphaFoldDB" id="A0AAW9C2T4"/>
<evidence type="ECO:0000313" key="1">
    <source>
        <dbReference type="EMBL" id="MDW3776426.1"/>
    </source>
</evidence>
<sequence length="70" mass="7583">MHIHSLMLHFTRFTRPLISEIQGQIMKLKAIFALILLGLMSSAQSAIVIPPGAPPASGISPFWKMQGPAS</sequence>
<evidence type="ECO:0000313" key="2">
    <source>
        <dbReference type="Proteomes" id="UP001276300"/>
    </source>
</evidence>
<dbReference type="RefSeq" id="WP_325916477.1">
    <property type="nucleotide sequence ID" value="NZ_JALKUP010000003.1"/>
</dbReference>
<dbReference type="EMBL" id="JAUEQX010000005">
    <property type="protein sequence ID" value="MDW3776426.1"/>
    <property type="molecule type" value="Genomic_DNA"/>
</dbReference>
<reference evidence="1" key="1">
    <citation type="journal article" date="2023" name="J Glob Antimicrob Resist">
        <title>Emergence of NDM-1 and KPC-3 carbapenemases in Kluyvera cryocrescens: Investigating genetic heterogeneity and acquisition routes of blaNDM-1 in Enterobacterales species in Portugal.</title>
        <authorList>
            <person name="Loiodice M."/>
            <person name="Ribeiro M."/>
            <person name="Peixe L."/>
            <person name="Novais A."/>
        </authorList>
    </citation>
    <scope>NUCLEOTIDE SEQUENCE</scope>
    <source>
        <strain evidence="1">K629</strain>
    </source>
</reference>
<accession>A0AAW9C2T4</accession>